<organism evidence="3 4">
    <name type="scientific">Helianthus annuus</name>
    <name type="common">Common sunflower</name>
    <dbReference type="NCBI Taxonomy" id="4232"/>
    <lineage>
        <taxon>Eukaryota</taxon>
        <taxon>Viridiplantae</taxon>
        <taxon>Streptophyta</taxon>
        <taxon>Embryophyta</taxon>
        <taxon>Tracheophyta</taxon>
        <taxon>Spermatophyta</taxon>
        <taxon>Magnoliopsida</taxon>
        <taxon>eudicotyledons</taxon>
        <taxon>Gunneridae</taxon>
        <taxon>Pentapetalae</taxon>
        <taxon>asterids</taxon>
        <taxon>campanulids</taxon>
        <taxon>Asterales</taxon>
        <taxon>Asteraceae</taxon>
        <taxon>Asteroideae</taxon>
        <taxon>Heliantheae alliance</taxon>
        <taxon>Heliantheae</taxon>
        <taxon>Helianthus</taxon>
    </lineage>
</organism>
<name>A0A251VMJ7_HELAN</name>
<dbReference type="Gramene" id="mRNA:HanXRQr2_Chr01g0016951">
    <property type="protein sequence ID" value="mRNA:HanXRQr2_Chr01g0016951"/>
    <property type="gene ID" value="HanXRQr2_Chr01g0016951"/>
</dbReference>
<accession>A0A251VMJ7</accession>
<dbReference type="Proteomes" id="UP000215914">
    <property type="component" value="Chromosome 1"/>
</dbReference>
<proteinExistence type="predicted"/>
<feature type="signal peptide" evidence="1">
    <location>
        <begin position="1"/>
        <end position="35"/>
    </location>
</feature>
<gene>
    <name evidence="3" type="ORF">HannXRQ_Chr01g0011621</name>
    <name evidence="2" type="ORF">HanXRQr2_Chr01g0016951</name>
</gene>
<protein>
    <recommendedName>
        <fullName evidence="5">Knottin, scorpion toxin-like protein</fullName>
    </recommendedName>
</protein>
<feature type="chain" id="PRO_5012535627" description="Knottin, scorpion toxin-like protein" evidence="1">
    <location>
        <begin position="36"/>
        <end position="83"/>
    </location>
</feature>
<keyword evidence="4" id="KW-1185">Reference proteome</keyword>
<keyword evidence="1" id="KW-0732">Signal</keyword>
<reference evidence="2 4" key="1">
    <citation type="journal article" date="2017" name="Nature">
        <title>The sunflower genome provides insights into oil metabolism, flowering and Asterid evolution.</title>
        <authorList>
            <person name="Badouin H."/>
            <person name="Gouzy J."/>
            <person name="Grassa C.J."/>
            <person name="Murat F."/>
            <person name="Staton S.E."/>
            <person name="Cottret L."/>
            <person name="Lelandais-Briere C."/>
            <person name="Owens G.L."/>
            <person name="Carrere S."/>
            <person name="Mayjonade B."/>
            <person name="Legrand L."/>
            <person name="Gill N."/>
            <person name="Kane N.C."/>
            <person name="Bowers J.E."/>
            <person name="Hubner S."/>
            <person name="Bellec A."/>
            <person name="Berard A."/>
            <person name="Berges H."/>
            <person name="Blanchet N."/>
            <person name="Boniface M.C."/>
            <person name="Brunel D."/>
            <person name="Catrice O."/>
            <person name="Chaidir N."/>
            <person name="Claudel C."/>
            <person name="Donnadieu C."/>
            <person name="Faraut T."/>
            <person name="Fievet G."/>
            <person name="Helmstetter N."/>
            <person name="King M."/>
            <person name="Knapp S.J."/>
            <person name="Lai Z."/>
            <person name="Le Paslier M.C."/>
            <person name="Lippi Y."/>
            <person name="Lorenzon L."/>
            <person name="Mandel J.R."/>
            <person name="Marage G."/>
            <person name="Marchand G."/>
            <person name="Marquand E."/>
            <person name="Bret-Mestries E."/>
            <person name="Morien E."/>
            <person name="Nambeesan S."/>
            <person name="Nguyen T."/>
            <person name="Pegot-Espagnet P."/>
            <person name="Pouilly N."/>
            <person name="Raftis F."/>
            <person name="Sallet E."/>
            <person name="Schiex T."/>
            <person name="Thomas J."/>
            <person name="Vandecasteele C."/>
            <person name="Vares D."/>
            <person name="Vear F."/>
            <person name="Vautrin S."/>
            <person name="Crespi M."/>
            <person name="Mangin B."/>
            <person name="Burke J.M."/>
            <person name="Salse J."/>
            <person name="Munos S."/>
            <person name="Vincourt P."/>
            <person name="Rieseberg L.H."/>
            <person name="Langlade N.B."/>
        </authorList>
    </citation>
    <scope>NUCLEOTIDE SEQUENCE [LARGE SCALE GENOMIC DNA]</scope>
    <source>
        <strain evidence="4">cv. SF193</strain>
        <tissue evidence="2">Leaves</tissue>
    </source>
</reference>
<evidence type="ECO:0000313" key="2">
    <source>
        <dbReference type="EMBL" id="KAF5821688.1"/>
    </source>
</evidence>
<evidence type="ECO:0008006" key="5">
    <source>
        <dbReference type="Google" id="ProtNLM"/>
    </source>
</evidence>
<evidence type="ECO:0000313" key="3">
    <source>
        <dbReference type="EMBL" id="OTG36807.1"/>
    </source>
</evidence>
<dbReference type="AlphaFoldDB" id="A0A251VMJ7"/>
<sequence>MFINCSIWLKEPNMKNLRVITLLVLLLVCLAKGSGRAINEAKQIHSGEKLSERYICGGLCWKSKEMCTINCKEACKVKGHCAS</sequence>
<evidence type="ECO:0000256" key="1">
    <source>
        <dbReference type="SAM" id="SignalP"/>
    </source>
</evidence>
<reference evidence="2" key="3">
    <citation type="submission" date="2020-06" db="EMBL/GenBank/DDBJ databases">
        <title>Helianthus annuus Genome sequencing and assembly Release 2.</title>
        <authorList>
            <person name="Gouzy J."/>
            <person name="Langlade N."/>
            <person name="Munos S."/>
        </authorList>
    </citation>
    <scope>NUCLEOTIDE SEQUENCE</scope>
    <source>
        <tissue evidence="2">Leaves</tissue>
    </source>
</reference>
<evidence type="ECO:0000313" key="4">
    <source>
        <dbReference type="Proteomes" id="UP000215914"/>
    </source>
</evidence>
<dbReference type="EMBL" id="CM007890">
    <property type="protein sequence ID" value="OTG36807.1"/>
    <property type="molecule type" value="Genomic_DNA"/>
</dbReference>
<dbReference type="EMBL" id="MNCJ02000316">
    <property type="protein sequence ID" value="KAF5821688.1"/>
    <property type="molecule type" value="Genomic_DNA"/>
</dbReference>
<reference evidence="3" key="2">
    <citation type="submission" date="2017-02" db="EMBL/GenBank/DDBJ databases">
        <title>Sunflower complete genome.</title>
        <authorList>
            <person name="Langlade N."/>
            <person name="Munos S."/>
        </authorList>
    </citation>
    <scope>NUCLEOTIDE SEQUENCE [LARGE SCALE GENOMIC DNA]</scope>
    <source>
        <tissue evidence="3">Leaves</tissue>
    </source>
</reference>
<dbReference type="InParanoid" id="A0A251VMJ7"/>